<dbReference type="EMBL" id="ML208334">
    <property type="protein sequence ID" value="TFK69237.1"/>
    <property type="molecule type" value="Genomic_DNA"/>
</dbReference>
<evidence type="ECO:0000313" key="2">
    <source>
        <dbReference type="Proteomes" id="UP000308600"/>
    </source>
</evidence>
<evidence type="ECO:0000313" key="1">
    <source>
        <dbReference type="EMBL" id="TFK69237.1"/>
    </source>
</evidence>
<accession>A0ACD3AV56</accession>
<sequence>MHRQEWAAASHRVERLKARPTHRKADRGGGQAVQNARFLILTHFYQSSQSVKQMKISHQVLTEKDPELPPSRSSTSHSHSRSISKIMDEHSSEFYLLPNGQPTILPREIDMVRARQQNIGIMRHAYQRGRYQRKKSNHSLENFTSITFCTTLSQ</sequence>
<name>A0ACD3AV56_9AGAR</name>
<reference evidence="1 2" key="1">
    <citation type="journal article" date="2019" name="Nat. Ecol. Evol.">
        <title>Megaphylogeny resolves global patterns of mushroom evolution.</title>
        <authorList>
            <person name="Varga T."/>
            <person name="Krizsan K."/>
            <person name="Foldi C."/>
            <person name="Dima B."/>
            <person name="Sanchez-Garcia M."/>
            <person name="Sanchez-Ramirez S."/>
            <person name="Szollosi G.J."/>
            <person name="Szarkandi J.G."/>
            <person name="Papp V."/>
            <person name="Albert L."/>
            <person name="Andreopoulos W."/>
            <person name="Angelini C."/>
            <person name="Antonin V."/>
            <person name="Barry K.W."/>
            <person name="Bougher N.L."/>
            <person name="Buchanan P."/>
            <person name="Buyck B."/>
            <person name="Bense V."/>
            <person name="Catcheside P."/>
            <person name="Chovatia M."/>
            <person name="Cooper J."/>
            <person name="Damon W."/>
            <person name="Desjardin D."/>
            <person name="Finy P."/>
            <person name="Geml J."/>
            <person name="Haridas S."/>
            <person name="Hughes K."/>
            <person name="Justo A."/>
            <person name="Karasinski D."/>
            <person name="Kautmanova I."/>
            <person name="Kiss B."/>
            <person name="Kocsube S."/>
            <person name="Kotiranta H."/>
            <person name="LaButti K.M."/>
            <person name="Lechner B.E."/>
            <person name="Liimatainen K."/>
            <person name="Lipzen A."/>
            <person name="Lukacs Z."/>
            <person name="Mihaltcheva S."/>
            <person name="Morgado L.N."/>
            <person name="Niskanen T."/>
            <person name="Noordeloos M.E."/>
            <person name="Ohm R.A."/>
            <person name="Ortiz-Santana B."/>
            <person name="Ovrebo C."/>
            <person name="Racz N."/>
            <person name="Riley R."/>
            <person name="Savchenko A."/>
            <person name="Shiryaev A."/>
            <person name="Soop K."/>
            <person name="Spirin V."/>
            <person name="Szebenyi C."/>
            <person name="Tomsovsky M."/>
            <person name="Tulloss R.E."/>
            <person name="Uehling J."/>
            <person name="Grigoriev I.V."/>
            <person name="Vagvolgyi C."/>
            <person name="Papp T."/>
            <person name="Martin F.M."/>
            <person name="Miettinen O."/>
            <person name="Hibbett D.S."/>
            <person name="Nagy L.G."/>
        </authorList>
    </citation>
    <scope>NUCLEOTIDE SEQUENCE [LARGE SCALE GENOMIC DNA]</scope>
    <source>
        <strain evidence="1 2">NL-1719</strain>
    </source>
</reference>
<proteinExistence type="predicted"/>
<protein>
    <submittedName>
        <fullName evidence="1">Uncharacterized protein</fullName>
    </submittedName>
</protein>
<gene>
    <name evidence="1" type="ORF">BDN72DRAFT_857824</name>
</gene>
<keyword evidence="2" id="KW-1185">Reference proteome</keyword>
<organism evidence="1 2">
    <name type="scientific">Pluteus cervinus</name>
    <dbReference type="NCBI Taxonomy" id="181527"/>
    <lineage>
        <taxon>Eukaryota</taxon>
        <taxon>Fungi</taxon>
        <taxon>Dikarya</taxon>
        <taxon>Basidiomycota</taxon>
        <taxon>Agaricomycotina</taxon>
        <taxon>Agaricomycetes</taxon>
        <taxon>Agaricomycetidae</taxon>
        <taxon>Agaricales</taxon>
        <taxon>Pluteineae</taxon>
        <taxon>Pluteaceae</taxon>
        <taxon>Pluteus</taxon>
    </lineage>
</organism>
<dbReference type="Proteomes" id="UP000308600">
    <property type="component" value="Unassembled WGS sequence"/>
</dbReference>